<dbReference type="VEuPathDB" id="TriTrypDB:BSAL_67675"/>
<proteinExistence type="predicted"/>
<reference evidence="3" key="1">
    <citation type="submission" date="2015-09" db="EMBL/GenBank/DDBJ databases">
        <authorList>
            <consortium name="Pathogen Informatics"/>
        </authorList>
    </citation>
    <scope>NUCLEOTIDE SEQUENCE [LARGE SCALE GENOMIC DNA]</scope>
    <source>
        <strain evidence="3">Lake Konstanz</strain>
    </source>
</reference>
<dbReference type="OrthoDB" id="272722at2759"/>
<evidence type="ECO:0000256" key="1">
    <source>
        <dbReference type="SAM" id="MobiDB-lite"/>
    </source>
</evidence>
<organism evidence="2 3">
    <name type="scientific">Bodo saltans</name>
    <name type="common">Flagellated protozoan</name>
    <dbReference type="NCBI Taxonomy" id="75058"/>
    <lineage>
        <taxon>Eukaryota</taxon>
        <taxon>Discoba</taxon>
        <taxon>Euglenozoa</taxon>
        <taxon>Kinetoplastea</taxon>
        <taxon>Metakinetoplastina</taxon>
        <taxon>Eubodonida</taxon>
        <taxon>Bodonidae</taxon>
        <taxon>Bodo</taxon>
    </lineage>
</organism>
<dbReference type="EMBL" id="CYKH01000457">
    <property type="protein sequence ID" value="CUF94515.1"/>
    <property type="molecule type" value="Genomic_DNA"/>
</dbReference>
<evidence type="ECO:0008006" key="4">
    <source>
        <dbReference type="Google" id="ProtNLM"/>
    </source>
</evidence>
<accession>A0A0S4IZT3</accession>
<dbReference type="Proteomes" id="UP000051952">
    <property type="component" value="Unassembled WGS sequence"/>
</dbReference>
<name>A0A0S4IZT3_BODSA</name>
<keyword evidence="3" id="KW-1185">Reference proteome</keyword>
<feature type="region of interest" description="Disordered" evidence="1">
    <location>
        <begin position="467"/>
        <end position="498"/>
    </location>
</feature>
<dbReference type="Gene3D" id="2.170.150.20">
    <property type="entry name" value="Peptide methionine sulfoxide reductase"/>
    <property type="match status" value="1"/>
</dbReference>
<evidence type="ECO:0000313" key="3">
    <source>
        <dbReference type="Proteomes" id="UP000051952"/>
    </source>
</evidence>
<protein>
    <recommendedName>
        <fullName evidence="4">Mis18 domain-containing protein</fullName>
    </recommendedName>
</protein>
<evidence type="ECO:0000313" key="2">
    <source>
        <dbReference type="EMBL" id="CUF94515.1"/>
    </source>
</evidence>
<dbReference type="AlphaFoldDB" id="A0A0S4IZT3"/>
<feature type="compositionally biased region" description="Low complexity" evidence="1">
    <location>
        <begin position="474"/>
        <end position="492"/>
    </location>
</feature>
<sequence length="516" mass="57637">MQPEPVRGASLSSSAKLSCLVCATCDASIAQSSDILTYPIPAGRLSSSTTFAYELEDLLDLSVGAWCYSCTEHVESSLTLVEPSSLEPSPWSGTSEALRQLHQDTIIGNISNETAYQAPLMASAATTSRREANSNRVDLIRTCGSLLNASLILSLPTTSEVYDHHAENDGVLSTTTTTTTARIEEEEEEAVQFEETHAIFRQTRSHESWFRGFHAKGKVLCVGCDEHLGWFFTPTITAQQQVGSSGHEEFSTELRQDINSGALPISTAAADNNNIDDVDIVPFCGLLLKKMKQREWSLSEILRPIHASTLKRVGLAAASSSSGPRSSATDLTLADLTLRVQSLRQQTMLYIDLLTKHKEQGDVQRQLLQSQKDRIGAHEEKIMTLQQIADAQRQQLDMQQRHLKYQEDLLRNQREQIATQQQQIEVEQMLLAEQNRTIHTQLEQMKVMQAHMRAKDERLRLETEMRRLHEQRSQQKQQETQQPQQQPPTSETMIDGSNLALAEKSVIAGKLLSDQS</sequence>
<gene>
    <name evidence="2" type="ORF">BSAL_67675</name>
</gene>